<reference evidence="1" key="1">
    <citation type="submission" date="2020-10" db="EMBL/GenBank/DDBJ databases">
        <authorList>
            <person name="Gilroy R."/>
        </authorList>
    </citation>
    <scope>NUCLEOTIDE SEQUENCE</scope>
    <source>
        <strain evidence="1">ChiBcec16-1751</strain>
    </source>
</reference>
<dbReference type="AlphaFoldDB" id="A0A9D1JTG0"/>
<proteinExistence type="predicted"/>
<evidence type="ECO:0008006" key="3">
    <source>
        <dbReference type="Google" id="ProtNLM"/>
    </source>
</evidence>
<comment type="caution">
    <text evidence="1">The sequence shown here is derived from an EMBL/GenBank/DDBJ whole genome shotgun (WGS) entry which is preliminary data.</text>
</comment>
<organism evidence="1 2">
    <name type="scientific">Candidatus Avoscillospira avistercoris</name>
    <dbReference type="NCBI Taxonomy" id="2840707"/>
    <lineage>
        <taxon>Bacteria</taxon>
        <taxon>Bacillati</taxon>
        <taxon>Bacillota</taxon>
        <taxon>Clostridia</taxon>
        <taxon>Eubacteriales</taxon>
        <taxon>Oscillospiraceae</taxon>
        <taxon>Oscillospiraceae incertae sedis</taxon>
        <taxon>Candidatus Avoscillospira</taxon>
    </lineage>
</organism>
<feature type="non-terminal residue" evidence="1">
    <location>
        <position position="1"/>
    </location>
</feature>
<dbReference type="Proteomes" id="UP000886741">
    <property type="component" value="Unassembled WGS sequence"/>
</dbReference>
<evidence type="ECO:0000313" key="1">
    <source>
        <dbReference type="EMBL" id="HIS65092.1"/>
    </source>
</evidence>
<dbReference type="EMBL" id="DVJJ01000106">
    <property type="protein sequence ID" value="HIS65092.1"/>
    <property type="molecule type" value="Genomic_DNA"/>
</dbReference>
<evidence type="ECO:0000313" key="2">
    <source>
        <dbReference type="Proteomes" id="UP000886741"/>
    </source>
</evidence>
<sequence>SGKPKLLVLTPDHGTLCHETLEHEALLEYYDTECALLKEYRCSIDDYEAVLVYGLDVPSMCQLADGDCRTPFTQLAQKAMLAGKRLFVAQETVELFQFAATAPAAYYAMLLQKLGFLQQCGVTLCPHGQLAAAVLSEEVPTPEPPAVPCSPTPADGREVLLEKRVITERDLRDAAGRDVRAVRVTKRAIVTELAKEYLQARNIALLREE</sequence>
<protein>
    <recommendedName>
        <fullName evidence="3">Ethanolamine utilization protein</fullName>
    </recommendedName>
</protein>
<accession>A0A9D1JTG0</accession>
<gene>
    <name evidence="1" type="ORF">IAA83_06960</name>
</gene>
<reference evidence="1" key="2">
    <citation type="journal article" date="2021" name="PeerJ">
        <title>Extensive microbial diversity within the chicken gut microbiome revealed by metagenomics and culture.</title>
        <authorList>
            <person name="Gilroy R."/>
            <person name="Ravi A."/>
            <person name="Getino M."/>
            <person name="Pursley I."/>
            <person name="Horton D.L."/>
            <person name="Alikhan N.F."/>
            <person name="Baker D."/>
            <person name="Gharbi K."/>
            <person name="Hall N."/>
            <person name="Watson M."/>
            <person name="Adriaenssens E.M."/>
            <person name="Foster-Nyarko E."/>
            <person name="Jarju S."/>
            <person name="Secka A."/>
            <person name="Antonio M."/>
            <person name="Oren A."/>
            <person name="Chaudhuri R.R."/>
            <person name="La Ragione R."/>
            <person name="Hildebrand F."/>
            <person name="Pallen M.J."/>
        </authorList>
    </citation>
    <scope>NUCLEOTIDE SEQUENCE</scope>
    <source>
        <strain evidence="1">ChiBcec16-1751</strain>
    </source>
</reference>
<name>A0A9D1JTG0_9FIRM</name>